<dbReference type="AlphaFoldDB" id="A0A443S0H6"/>
<comment type="caution">
    <text evidence="1">The sequence shown here is derived from an EMBL/GenBank/DDBJ whole genome shotgun (WGS) entry which is preliminary data.</text>
</comment>
<dbReference type="Proteomes" id="UP000288716">
    <property type="component" value="Unassembled WGS sequence"/>
</dbReference>
<sequence length="36" mass="4108">MALHDSKLSMCIVKWMHTQQTSFFGGPSIIQLKTNK</sequence>
<dbReference type="VEuPathDB" id="VectorBase:LDEU010999"/>
<accession>A0A443S0H6</accession>
<gene>
    <name evidence="1" type="ORF">B4U80_09409</name>
</gene>
<protein>
    <submittedName>
        <fullName evidence="1">Uncharacterized protein</fullName>
    </submittedName>
</protein>
<evidence type="ECO:0000313" key="1">
    <source>
        <dbReference type="EMBL" id="RWS21042.1"/>
    </source>
</evidence>
<name>A0A443S0H6_9ACAR</name>
<organism evidence="1 2">
    <name type="scientific">Leptotrombidium deliense</name>
    <dbReference type="NCBI Taxonomy" id="299467"/>
    <lineage>
        <taxon>Eukaryota</taxon>
        <taxon>Metazoa</taxon>
        <taxon>Ecdysozoa</taxon>
        <taxon>Arthropoda</taxon>
        <taxon>Chelicerata</taxon>
        <taxon>Arachnida</taxon>
        <taxon>Acari</taxon>
        <taxon>Acariformes</taxon>
        <taxon>Trombidiformes</taxon>
        <taxon>Prostigmata</taxon>
        <taxon>Anystina</taxon>
        <taxon>Parasitengona</taxon>
        <taxon>Trombiculoidea</taxon>
        <taxon>Trombiculidae</taxon>
        <taxon>Leptotrombidium</taxon>
    </lineage>
</organism>
<reference evidence="1 2" key="1">
    <citation type="journal article" date="2018" name="Gigascience">
        <title>Genomes of trombidid mites reveal novel predicted allergens and laterally-transferred genes associated with secondary metabolism.</title>
        <authorList>
            <person name="Dong X."/>
            <person name="Chaisiri K."/>
            <person name="Xia D."/>
            <person name="Armstrong S.D."/>
            <person name="Fang Y."/>
            <person name="Donnelly M.J."/>
            <person name="Kadowaki T."/>
            <person name="McGarry J.W."/>
            <person name="Darby A.C."/>
            <person name="Makepeace B.L."/>
        </authorList>
    </citation>
    <scope>NUCLEOTIDE SEQUENCE [LARGE SCALE GENOMIC DNA]</scope>
    <source>
        <strain evidence="1">UoL-UT</strain>
    </source>
</reference>
<proteinExistence type="predicted"/>
<keyword evidence="2" id="KW-1185">Reference proteome</keyword>
<evidence type="ECO:0000313" key="2">
    <source>
        <dbReference type="Proteomes" id="UP000288716"/>
    </source>
</evidence>
<dbReference type="EMBL" id="NCKV01013954">
    <property type="protein sequence ID" value="RWS21042.1"/>
    <property type="molecule type" value="Genomic_DNA"/>
</dbReference>